<accession>K1TXM7</accession>
<feature type="transmembrane region" description="Helical" evidence="1">
    <location>
        <begin position="20"/>
        <end position="37"/>
    </location>
</feature>
<organism evidence="2">
    <name type="scientific">human gut metagenome</name>
    <dbReference type="NCBI Taxonomy" id="408170"/>
    <lineage>
        <taxon>unclassified sequences</taxon>
        <taxon>metagenomes</taxon>
        <taxon>organismal metagenomes</taxon>
    </lineage>
</organism>
<keyword evidence="1" id="KW-0472">Membrane</keyword>
<dbReference type="EMBL" id="AJWY01004442">
    <property type="protein sequence ID" value="EKC72369.1"/>
    <property type="molecule type" value="Genomic_DNA"/>
</dbReference>
<reference evidence="2" key="1">
    <citation type="journal article" date="2013" name="Environ. Microbiol.">
        <title>Microbiota from the distal guts of lean and obese adolescents exhibit partial functional redundancy besides clear differences in community structure.</title>
        <authorList>
            <person name="Ferrer M."/>
            <person name="Ruiz A."/>
            <person name="Lanza F."/>
            <person name="Haange S.B."/>
            <person name="Oberbach A."/>
            <person name="Till H."/>
            <person name="Bargiela R."/>
            <person name="Campoy C."/>
            <person name="Segura M.T."/>
            <person name="Richter M."/>
            <person name="von Bergen M."/>
            <person name="Seifert J."/>
            <person name="Suarez A."/>
        </authorList>
    </citation>
    <scope>NUCLEOTIDE SEQUENCE</scope>
</reference>
<dbReference type="AlphaFoldDB" id="K1TXM7"/>
<proteinExistence type="predicted"/>
<comment type="caution">
    <text evidence="2">The sequence shown here is derived from an EMBL/GenBank/DDBJ whole genome shotgun (WGS) entry which is preliminary data.</text>
</comment>
<protein>
    <recommendedName>
        <fullName evidence="3">ABC transporter permease</fullName>
    </recommendedName>
</protein>
<evidence type="ECO:0000313" key="2">
    <source>
        <dbReference type="EMBL" id="EKC72369.1"/>
    </source>
</evidence>
<keyword evidence="1" id="KW-1133">Transmembrane helix</keyword>
<evidence type="ECO:0000256" key="1">
    <source>
        <dbReference type="SAM" id="Phobius"/>
    </source>
</evidence>
<evidence type="ECO:0008006" key="3">
    <source>
        <dbReference type="Google" id="ProtNLM"/>
    </source>
</evidence>
<gene>
    <name evidence="2" type="ORF">LEA_06777</name>
</gene>
<feature type="transmembrane region" description="Helical" evidence="1">
    <location>
        <begin position="80"/>
        <end position="103"/>
    </location>
</feature>
<sequence>MVAGVILLGRMLQTQTNEAFLYLGGACLLILVGVYELHRQIPLLLHRFAKQNLRHKYKEENLFFLGQIGRRIHSAGRTMAVVAILLTISLATMFVGLTMGAGYKANMKAYYPYDAGVAIDAPLENPAWIPSFHLLRSIVESRIL</sequence>
<keyword evidence="1" id="KW-0812">Transmembrane</keyword>
<name>K1TXM7_9ZZZZ</name>